<reference evidence="2" key="1">
    <citation type="submission" date="2021-02" db="EMBL/GenBank/DDBJ databases">
        <authorList>
            <person name="Dougan E. K."/>
            <person name="Rhodes N."/>
            <person name="Thang M."/>
            <person name="Chan C."/>
        </authorList>
    </citation>
    <scope>NUCLEOTIDE SEQUENCE</scope>
</reference>
<feature type="non-terminal residue" evidence="2">
    <location>
        <position position="1"/>
    </location>
</feature>
<keyword evidence="1" id="KW-1133">Transmembrane helix</keyword>
<feature type="transmembrane region" description="Helical" evidence="1">
    <location>
        <begin position="121"/>
        <end position="139"/>
    </location>
</feature>
<keyword evidence="1" id="KW-0472">Membrane</keyword>
<sequence>LTVTPMLFIVHTNRKFMREKHQLISVLENFTLEAAECRLESDREFVLSAIAAWYGSAKAFEDYVRGTLRKELLGMSATDLPLSYALMIALGPMGVALDVLLSFVRGGAPLPAVVSELVGSAMGWVLFWVLLCIKVMWWLCDRFAAPRSSKLLDYLMSLAIFLVFFIFFFAGAVISDLLYTTTLWGAVGFAGLTLLLVVLAYGKGWPCKPRL</sequence>
<gene>
    <name evidence="2" type="ORF">SPIL2461_LOCUS15500</name>
</gene>
<keyword evidence="1" id="KW-0812">Transmembrane</keyword>
<evidence type="ECO:0000313" key="3">
    <source>
        <dbReference type="Proteomes" id="UP000649617"/>
    </source>
</evidence>
<dbReference type="Proteomes" id="UP000649617">
    <property type="component" value="Unassembled WGS sequence"/>
</dbReference>
<organism evidence="2 3">
    <name type="scientific">Symbiodinium pilosum</name>
    <name type="common">Dinoflagellate</name>
    <dbReference type="NCBI Taxonomy" id="2952"/>
    <lineage>
        <taxon>Eukaryota</taxon>
        <taxon>Sar</taxon>
        <taxon>Alveolata</taxon>
        <taxon>Dinophyceae</taxon>
        <taxon>Suessiales</taxon>
        <taxon>Symbiodiniaceae</taxon>
        <taxon>Symbiodinium</taxon>
    </lineage>
</organism>
<dbReference type="OrthoDB" id="423911at2759"/>
<evidence type="ECO:0000313" key="2">
    <source>
        <dbReference type="EMBL" id="CAE7576109.1"/>
    </source>
</evidence>
<evidence type="ECO:0000256" key="1">
    <source>
        <dbReference type="SAM" id="Phobius"/>
    </source>
</evidence>
<accession>A0A812UGC7</accession>
<protein>
    <submittedName>
        <fullName evidence="2">Uncharacterized protein</fullName>
    </submittedName>
</protein>
<dbReference type="AlphaFoldDB" id="A0A812UGC7"/>
<name>A0A812UGC7_SYMPI</name>
<keyword evidence="3" id="KW-1185">Reference proteome</keyword>
<proteinExistence type="predicted"/>
<comment type="caution">
    <text evidence="2">The sequence shown here is derived from an EMBL/GenBank/DDBJ whole genome shotgun (WGS) entry which is preliminary data.</text>
</comment>
<feature type="transmembrane region" description="Helical" evidence="1">
    <location>
        <begin position="151"/>
        <end position="175"/>
    </location>
</feature>
<dbReference type="EMBL" id="CAJNIZ010038191">
    <property type="protein sequence ID" value="CAE7576109.1"/>
    <property type="molecule type" value="Genomic_DNA"/>
</dbReference>
<feature type="transmembrane region" description="Helical" evidence="1">
    <location>
        <begin position="82"/>
        <end position="101"/>
    </location>
</feature>
<feature type="transmembrane region" description="Helical" evidence="1">
    <location>
        <begin position="181"/>
        <end position="201"/>
    </location>
</feature>